<dbReference type="PANTHER" id="PTHR23513:SF11">
    <property type="entry name" value="STAPHYLOFERRIN A TRANSPORTER"/>
    <property type="match status" value="1"/>
</dbReference>
<evidence type="ECO:0000256" key="2">
    <source>
        <dbReference type="ARBA" id="ARBA00022448"/>
    </source>
</evidence>
<keyword evidence="2" id="KW-0813">Transport</keyword>
<organism evidence="9 10">
    <name type="scientific">Dactylosporangium roseum</name>
    <dbReference type="NCBI Taxonomy" id="47989"/>
    <lineage>
        <taxon>Bacteria</taxon>
        <taxon>Bacillati</taxon>
        <taxon>Actinomycetota</taxon>
        <taxon>Actinomycetes</taxon>
        <taxon>Micromonosporales</taxon>
        <taxon>Micromonosporaceae</taxon>
        <taxon>Dactylosporangium</taxon>
    </lineage>
</organism>
<dbReference type="Pfam" id="PF05977">
    <property type="entry name" value="MFS_3"/>
    <property type="match status" value="1"/>
</dbReference>
<evidence type="ECO:0000256" key="1">
    <source>
        <dbReference type="ARBA" id="ARBA00004651"/>
    </source>
</evidence>
<feature type="transmembrane region" description="Helical" evidence="8">
    <location>
        <begin position="240"/>
        <end position="261"/>
    </location>
</feature>
<feature type="transmembrane region" description="Helical" evidence="8">
    <location>
        <begin position="94"/>
        <end position="115"/>
    </location>
</feature>
<dbReference type="Gene3D" id="1.20.1250.20">
    <property type="entry name" value="MFS general substrate transporter like domains"/>
    <property type="match status" value="1"/>
</dbReference>
<dbReference type="InterPro" id="IPR036259">
    <property type="entry name" value="MFS_trans_sf"/>
</dbReference>
<evidence type="ECO:0000256" key="3">
    <source>
        <dbReference type="ARBA" id="ARBA00022475"/>
    </source>
</evidence>
<keyword evidence="6 8" id="KW-0472">Membrane</keyword>
<keyword evidence="5 8" id="KW-1133">Transmembrane helix</keyword>
<dbReference type="CDD" id="cd06173">
    <property type="entry name" value="MFS_MefA_like"/>
    <property type="match status" value="1"/>
</dbReference>
<evidence type="ECO:0000313" key="10">
    <source>
        <dbReference type="Proteomes" id="UP001058271"/>
    </source>
</evidence>
<dbReference type="PANTHER" id="PTHR23513">
    <property type="entry name" value="INTEGRAL MEMBRANE EFFLUX PROTEIN-RELATED"/>
    <property type="match status" value="1"/>
</dbReference>
<feature type="transmembrane region" description="Helical" evidence="8">
    <location>
        <begin position="121"/>
        <end position="138"/>
    </location>
</feature>
<dbReference type="InterPro" id="IPR010290">
    <property type="entry name" value="TM_effector"/>
</dbReference>
<keyword evidence="10" id="KW-1185">Reference proteome</keyword>
<feature type="region of interest" description="Disordered" evidence="7">
    <location>
        <begin position="454"/>
        <end position="490"/>
    </location>
</feature>
<feature type="transmembrane region" description="Helical" evidence="8">
    <location>
        <begin position="187"/>
        <end position="206"/>
    </location>
</feature>
<evidence type="ECO:0000256" key="5">
    <source>
        <dbReference type="ARBA" id="ARBA00022989"/>
    </source>
</evidence>
<sequence>MKAQPAATETVDSNSPWAPLRSGTFRALWLAMSAANVGTAMQVVGAQSLIVAGPGRSANADVLVTLVQAAAMLPVLLLGLPAGVLADLVDRRRLLIRVQLGIAVVCLLLAGLALAGELRSTALLVLQCALGAGAALTMPAYGSLTPDLVPRRQLPQASALAAISANVARAAGPAAAGLLIARIGASAVFALHAVTVIAFVAVLFAWRPEQTAVARRGECFGSAMRAGWQYVRHAPVVRRLLGHALLFLVPGSALLALLPLLAGSRLGLGVDGYGLLLGAVGAGAVAGALIQPRLRAVRPKDRIAVATATYLVALVVVAVSRDPITVAAVLVAAGAAWVIALTYTNAAMDSVLPSWVRARGLAVYQVVLFGGQGLGTVGWGLCAHTVGLRWALLLAAAGLGAGVAAGRCWPVPDISRLDRRPAPLRPGPRVVREAGPILVGTNTAPWGELVRHRRNGRTARASHRTDGLLRSPGGRPRSTGTSPLPNWCPA</sequence>
<keyword evidence="4 8" id="KW-0812">Transmembrane</keyword>
<dbReference type="Proteomes" id="UP001058271">
    <property type="component" value="Chromosome"/>
</dbReference>
<evidence type="ECO:0000256" key="4">
    <source>
        <dbReference type="ARBA" id="ARBA00022692"/>
    </source>
</evidence>
<feature type="transmembrane region" description="Helical" evidence="8">
    <location>
        <begin position="360"/>
        <end position="381"/>
    </location>
</feature>
<accession>A0ABY5YVX3</accession>
<feature type="transmembrane region" description="Helical" evidence="8">
    <location>
        <begin position="62"/>
        <end position="82"/>
    </location>
</feature>
<name>A0ABY5YVX3_9ACTN</name>
<proteinExistence type="predicted"/>
<dbReference type="SUPFAM" id="SSF103473">
    <property type="entry name" value="MFS general substrate transporter"/>
    <property type="match status" value="1"/>
</dbReference>
<protein>
    <submittedName>
        <fullName evidence="9">MFS transporter</fullName>
    </submittedName>
</protein>
<reference evidence="9" key="1">
    <citation type="submission" date="2021-04" db="EMBL/GenBank/DDBJ databases">
        <title>Biosynthetic gene clusters of Dactylosporangioum roseum.</title>
        <authorList>
            <person name="Hartkoorn R.C."/>
            <person name="Beaudoing E."/>
            <person name="Hot D."/>
            <person name="Moureu S."/>
        </authorList>
    </citation>
    <scope>NUCLEOTIDE SEQUENCE</scope>
    <source>
        <strain evidence="9">NRRL B-16295</strain>
    </source>
</reference>
<comment type="subcellular location">
    <subcellularLocation>
        <location evidence="1">Cell membrane</location>
        <topology evidence="1">Multi-pass membrane protein</topology>
    </subcellularLocation>
</comment>
<evidence type="ECO:0000256" key="6">
    <source>
        <dbReference type="ARBA" id="ARBA00023136"/>
    </source>
</evidence>
<evidence type="ECO:0000256" key="8">
    <source>
        <dbReference type="SAM" id="Phobius"/>
    </source>
</evidence>
<keyword evidence="3" id="KW-1003">Cell membrane</keyword>
<dbReference type="RefSeq" id="WP_260723177.1">
    <property type="nucleotide sequence ID" value="NZ_BAAABS010000009.1"/>
</dbReference>
<evidence type="ECO:0000256" key="7">
    <source>
        <dbReference type="SAM" id="MobiDB-lite"/>
    </source>
</evidence>
<feature type="transmembrane region" description="Helical" evidence="8">
    <location>
        <begin position="303"/>
        <end position="320"/>
    </location>
</feature>
<gene>
    <name evidence="9" type="ORF">Drose_21765</name>
</gene>
<feature type="transmembrane region" description="Helical" evidence="8">
    <location>
        <begin position="387"/>
        <end position="409"/>
    </location>
</feature>
<dbReference type="EMBL" id="CP073721">
    <property type="protein sequence ID" value="UWZ33896.1"/>
    <property type="molecule type" value="Genomic_DNA"/>
</dbReference>
<evidence type="ECO:0000313" key="9">
    <source>
        <dbReference type="EMBL" id="UWZ33896.1"/>
    </source>
</evidence>
<feature type="transmembrane region" description="Helical" evidence="8">
    <location>
        <begin position="273"/>
        <end position="291"/>
    </location>
</feature>
<feature type="transmembrane region" description="Helical" evidence="8">
    <location>
        <begin position="326"/>
        <end position="348"/>
    </location>
</feature>